<feature type="compositionally biased region" description="Polar residues" evidence="7">
    <location>
        <begin position="762"/>
        <end position="774"/>
    </location>
</feature>
<keyword evidence="3" id="KW-0813">Transport</keyword>
<feature type="region of interest" description="Disordered" evidence="7">
    <location>
        <begin position="2248"/>
        <end position="2281"/>
    </location>
</feature>
<keyword evidence="11" id="KW-1185">Reference proteome</keyword>
<comment type="subcellular location">
    <subcellularLocation>
        <location evidence="1">Membrane</location>
        <topology evidence="1">Multi-pass membrane protein</topology>
    </subcellularLocation>
</comment>
<dbReference type="PROSITE" id="PS00216">
    <property type="entry name" value="SUGAR_TRANSPORT_1"/>
    <property type="match status" value="1"/>
</dbReference>
<feature type="transmembrane region" description="Helical" evidence="8">
    <location>
        <begin position="6"/>
        <end position="24"/>
    </location>
</feature>
<feature type="transmembrane region" description="Helical" evidence="8">
    <location>
        <begin position="29"/>
        <end position="47"/>
    </location>
</feature>
<feature type="region of interest" description="Disordered" evidence="7">
    <location>
        <begin position="691"/>
        <end position="849"/>
    </location>
</feature>
<feature type="compositionally biased region" description="Basic and acidic residues" evidence="7">
    <location>
        <begin position="1574"/>
        <end position="1590"/>
    </location>
</feature>
<feature type="transmembrane region" description="Helical" evidence="8">
    <location>
        <begin position="314"/>
        <end position="334"/>
    </location>
</feature>
<feature type="transmembrane region" description="Helical" evidence="8">
    <location>
        <begin position="383"/>
        <end position="410"/>
    </location>
</feature>
<dbReference type="GO" id="GO:0022857">
    <property type="term" value="F:transmembrane transporter activity"/>
    <property type="evidence" value="ECO:0007669"/>
    <property type="project" value="InterPro"/>
</dbReference>
<feature type="compositionally biased region" description="Polar residues" evidence="7">
    <location>
        <begin position="691"/>
        <end position="706"/>
    </location>
</feature>
<evidence type="ECO:0000256" key="3">
    <source>
        <dbReference type="ARBA" id="ARBA00022448"/>
    </source>
</evidence>
<feature type="transmembrane region" description="Helical" evidence="8">
    <location>
        <begin position="340"/>
        <end position="362"/>
    </location>
</feature>
<keyword evidence="5 8" id="KW-1133">Transmembrane helix</keyword>
<feature type="region of interest" description="Disordered" evidence="7">
    <location>
        <begin position="1845"/>
        <end position="1884"/>
    </location>
</feature>
<sequence>MPIAISSLGMAVGAFLFGTISDVAGRKKLIPITMSIVFCALASLSFAQVNFLINLSVFIFGMGVAGNNIVLRIYLIECLPMKKRGTCLAVIDMFWIVGYLSVIGISWSMIPSIIRMLDKQFRPSSWRVFAIVCGTPSLVIACTSGLLPPSPRYLLLRRRPRQALAVLQQMYAINNLKHINTYPIRDLEGCVRPDDEDEAGNIQRYFTKTWERIHRVHKSPYKRVTLCGILACFLHFPGFVWLGLWNTHVLQEMEEHYVVSGTCNVNVQNMVLDFLRNCDKVNDARFELLLLISLGYVLGETLLIVGIDVVGRRPYLIFSGLAGGLASFMLIFRLHHAIRVTLSSIFLAAYAIGRTTTCVLLLENYPTALRGTVMGLMKILPYLTLFALQLFMKTTCLLSIIVASASLIAARVKDKPEESRLPTPPPDPQCPPVVLVRDHRSGVTSRGPEEEEEDLAAYLGELGASPFEGHSFDYDTTPNSATSAMGGDATPFTEEAFEHLDRLCTLTEQILELRTRSSEYFRRVRGLERAKVQRNANRRLEIALANGEELYHDFVDEDTGFAESLLDAMLSNSRDAASSTPRRNERSSVRSSALSRQRSRSLALTEQNLGSRLVEQIGEIDKNAERNVDRNGGPKISKWTRVKAAFKWERACTNDLADIAESDTPATTSLTPTTRYLRIPDANIAGSWSTGSALSPCTSEVSSPSTPIGRVSSTSSSTDDVFDDSRKNIVNYPERQSPFVKDDKKKDDPDRYGRALDRDTSVTESVDSIESPNEGNRGKPLIRIISDTDAPSGSGKDPEMSPKRPTPTLTITIPSNEEEIRSLSSPESISPLPSSAQDSGGSSPQRPRMRQDILSLKEFKRQYSTIEEAIMPAPKIQQQDSKWNKVRRAFLTNATFSVPPSPIKVIAAQSFMNDDRRRARSLSESVEDLGKTVAGINNNGNHYREARRDYQALREKFGAEFHRKLIEWERLKGPQNIRNGLPLNEECLAPEFRKKLQDWKRAKKGRRSSVAIEQQRVSRRRLTDWQLWRSSSSKPESRCYGKNQSSIGSRGSCASIGSAGSFSSDGKQHLCEDFIKRMEAWRRMSEASCRSGERPKSPMTNRVTSDIDETEFLALEKLLLLFGQRTKKELRESDARQLNDCFDGDSRFMAASRGVNCGNEVLIRTSVGSYRFEGISREFTRKLYDWEKYRGISPRSSTFRLLGPGYTPFAQDSNEVALSEPIAKILFRNFIGKNHAYHWTLKRSKSDGSVFEGSLRDESFTLRRSASLQSLTSAGKLEDDNRIDILPISNNSQGIKDPEDTAIEDSEPEAMIVDIEDVIEETASPLAGVQPHQTPVYSVAASETTSIAVPLGTVTSSHEPSPVFLVKTEDDEDCERWNIAKIGQACSSENSPSPEYFPVSEDWCGRTSLDDDKSNWESSWCKESREDDDTGRTEKARRSIPDCGDSVKSDRSIGWNRDIWDKSGDEANRDSMILESPSTSICENKSDTRKEDFLGKVFQTYISIFLDCLSLKIHKTFQSLRRSKLFGKVSFIITQLKLESCRYNQDPPRTCKGMDETCKEKPEDLADESSNNERTSDAKNLRDDEDDEKTKRGDIILSAEFCAYQLTKTVPSSVCPDSKETSSKLLNLNLGKFIFFFNSYNKVTSECHGVDSESEASAHYESCGSPELQTDADRHYEILMFKTDMCGNTMDNRLYEPVDYHKIHSSSSDRSNYIKDISSLSRVPETKKSNLLETPRSLFIDSTIQTIPVTVSRNNEMRSLEKILINEETLNKIIVPTACTESGTKSTERIRNHFRKANRQNDIAAVNNYASKKIIRDHQVECVKKDGSSTRNVFVKTKRMIFSPFRRSEDRPSSRKQSDSSVDDRLPHLSKSKNKSRSASPKLGRQDALLRVSLSLPWPLRSTSKESEILSEIISNKDPPYIDEDQEEIQSDTELATMNVCSIGNTSARISKQLEKSKIAMLERDPDACRMRGKLKYNQTHDDGERDKVKCSQVQFEGKCDVERNQKREERWQEKQDEAKQQNENHSRCDVVSSDLMHKLKILSDAAAKREGRTMIAESSVINSLESRSSRIRRAKENFLSRRGGPFCRSVMDSMDATSNPEDPWRRMSTTQISAREISKLNETVTASSSQESRYARNHTETTMLTVENETVSLGEEKIDVRTDSLVKSASAGMINVDPDTFDRLVTVDRGCESLPRAIAKRRDSSSPLAKIVGKLKLSRLIRARNVDSGNMSTITTLCRQSLLIDMRNDPRNQTNEQGIEDPVEDDTDEHSDESCKTIHE</sequence>
<feature type="compositionally biased region" description="Basic and acidic residues" evidence="7">
    <location>
        <begin position="1553"/>
        <end position="1564"/>
    </location>
</feature>
<dbReference type="SUPFAM" id="SSF103473">
    <property type="entry name" value="MFS general substrate transporter"/>
    <property type="match status" value="1"/>
</dbReference>
<keyword evidence="4 8" id="KW-0812">Transmembrane</keyword>
<evidence type="ECO:0000259" key="9">
    <source>
        <dbReference type="PROSITE" id="PS50850"/>
    </source>
</evidence>
<feature type="compositionally biased region" description="Low complexity" evidence="7">
    <location>
        <begin position="589"/>
        <end position="601"/>
    </location>
</feature>
<dbReference type="EMBL" id="KQ976593">
    <property type="protein sequence ID" value="KYM79655.1"/>
    <property type="molecule type" value="Genomic_DNA"/>
</dbReference>
<dbReference type="InterPro" id="IPR036259">
    <property type="entry name" value="MFS_trans_sf"/>
</dbReference>
<name>A0A151I1V1_9HYME</name>
<evidence type="ECO:0000256" key="6">
    <source>
        <dbReference type="ARBA" id="ARBA00023136"/>
    </source>
</evidence>
<dbReference type="Pfam" id="PF00083">
    <property type="entry name" value="Sugar_tr"/>
    <property type="match status" value="1"/>
</dbReference>
<dbReference type="Gene3D" id="1.20.1250.20">
    <property type="entry name" value="MFS general substrate transporter like domains"/>
    <property type="match status" value="1"/>
</dbReference>
<evidence type="ECO:0000256" key="2">
    <source>
        <dbReference type="ARBA" id="ARBA00008335"/>
    </source>
</evidence>
<proteinExistence type="inferred from homology"/>
<feature type="transmembrane region" description="Helical" evidence="8">
    <location>
        <begin position="224"/>
        <end position="244"/>
    </location>
</feature>
<feature type="region of interest" description="Disordered" evidence="7">
    <location>
        <begin position="1032"/>
        <end position="1051"/>
    </location>
</feature>
<dbReference type="STRING" id="520822.A0A151I1V1"/>
<evidence type="ECO:0000256" key="5">
    <source>
        <dbReference type="ARBA" id="ARBA00022989"/>
    </source>
</evidence>
<feature type="compositionally biased region" description="Polar residues" evidence="7">
    <location>
        <begin position="836"/>
        <end position="845"/>
    </location>
</feature>
<dbReference type="PROSITE" id="PS50850">
    <property type="entry name" value="MFS"/>
    <property type="match status" value="1"/>
</dbReference>
<organism evidence="10 11">
    <name type="scientific">Atta colombica</name>
    <dbReference type="NCBI Taxonomy" id="520822"/>
    <lineage>
        <taxon>Eukaryota</taxon>
        <taxon>Metazoa</taxon>
        <taxon>Ecdysozoa</taxon>
        <taxon>Arthropoda</taxon>
        <taxon>Hexapoda</taxon>
        <taxon>Insecta</taxon>
        <taxon>Pterygota</taxon>
        <taxon>Neoptera</taxon>
        <taxon>Endopterygota</taxon>
        <taxon>Hymenoptera</taxon>
        <taxon>Apocrita</taxon>
        <taxon>Aculeata</taxon>
        <taxon>Formicoidea</taxon>
        <taxon>Formicidae</taxon>
        <taxon>Myrmicinae</taxon>
        <taxon>Atta</taxon>
    </lineage>
</organism>
<keyword evidence="6 8" id="KW-0472">Membrane</keyword>
<gene>
    <name evidence="10" type="ORF">ALC53_09878</name>
</gene>
<reference evidence="10 11" key="1">
    <citation type="submission" date="2015-09" db="EMBL/GenBank/DDBJ databases">
        <title>Atta colombica WGS genome.</title>
        <authorList>
            <person name="Nygaard S."/>
            <person name="Hu H."/>
            <person name="Boomsma J."/>
            <person name="Zhang G."/>
        </authorList>
    </citation>
    <scope>NUCLEOTIDE SEQUENCE [LARGE SCALE GENOMIC DNA]</scope>
    <source>
        <strain evidence="10">Treedump-2</strain>
        <tissue evidence="10">Whole body</tissue>
    </source>
</reference>
<evidence type="ECO:0000313" key="10">
    <source>
        <dbReference type="EMBL" id="KYM79655.1"/>
    </source>
</evidence>
<feature type="compositionally biased region" description="Polar residues" evidence="7">
    <location>
        <begin position="572"/>
        <end position="581"/>
    </location>
</feature>
<evidence type="ECO:0000256" key="4">
    <source>
        <dbReference type="ARBA" id="ARBA00022692"/>
    </source>
</evidence>
<dbReference type="PANTHER" id="PTHR23511:SF36">
    <property type="entry name" value="EG:BACR7A4.13 PROTEIN-RELATED"/>
    <property type="match status" value="1"/>
</dbReference>
<dbReference type="PANTHER" id="PTHR23511">
    <property type="entry name" value="SYNAPTIC VESICLE GLYCOPROTEIN 2"/>
    <property type="match status" value="1"/>
</dbReference>
<feature type="region of interest" description="Disordered" evidence="7">
    <location>
        <begin position="572"/>
        <end position="601"/>
    </location>
</feature>
<evidence type="ECO:0000256" key="8">
    <source>
        <dbReference type="SAM" id="Phobius"/>
    </source>
</evidence>
<dbReference type="Proteomes" id="UP000078540">
    <property type="component" value="Unassembled WGS sequence"/>
</dbReference>
<feature type="domain" description="Major facilitator superfamily (MFS) profile" evidence="9">
    <location>
        <begin position="1"/>
        <end position="420"/>
    </location>
</feature>
<dbReference type="InterPro" id="IPR005828">
    <property type="entry name" value="MFS_sugar_transport-like"/>
</dbReference>
<comment type="similarity">
    <text evidence="2">Belongs to the major facilitator superfamily.</text>
</comment>
<feature type="transmembrane region" description="Helical" evidence="8">
    <location>
        <begin position="87"/>
        <end position="108"/>
    </location>
</feature>
<evidence type="ECO:0000256" key="7">
    <source>
        <dbReference type="SAM" id="MobiDB-lite"/>
    </source>
</evidence>
<feature type="transmembrane region" description="Helical" evidence="8">
    <location>
        <begin position="53"/>
        <end position="75"/>
    </location>
</feature>
<feature type="transmembrane region" description="Helical" evidence="8">
    <location>
        <begin position="128"/>
        <end position="149"/>
    </location>
</feature>
<evidence type="ECO:0000256" key="1">
    <source>
        <dbReference type="ARBA" id="ARBA00004141"/>
    </source>
</evidence>
<protein>
    <submittedName>
        <fullName evidence="10">Synaptic vesicle glycoprotein 2B</fullName>
    </submittedName>
</protein>
<accession>A0A151I1V1</accession>
<evidence type="ECO:0000313" key="11">
    <source>
        <dbReference type="Proteomes" id="UP000078540"/>
    </source>
</evidence>
<dbReference type="GO" id="GO:0016020">
    <property type="term" value="C:membrane"/>
    <property type="evidence" value="ECO:0007669"/>
    <property type="project" value="UniProtKB-SubCell"/>
</dbReference>
<feature type="region of interest" description="Disordered" evidence="7">
    <location>
        <begin position="1553"/>
        <end position="1590"/>
    </location>
</feature>
<feature type="compositionally biased region" description="Basic and acidic residues" evidence="7">
    <location>
        <begin position="740"/>
        <end position="761"/>
    </location>
</feature>
<feature type="compositionally biased region" description="Acidic residues" evidence="7">
    <location>
        <begin position="2259"/>
        <end position="2272"/>
    </location>
</feature>
<feature type="compositionally biased region" description="Low complexity" evidence="7">
    <location>
        <begin position="822"/>
        <end position="835"/>
    </location>
</feature>
<dbReference type="InterPro" id="IPR005829">
    <property type="entry name" value="Sugar_transporter_CS"/>
</dbReference>
<dbReference type="InterPro" id="IPR020846">
    <property type="entry name" value="MFS_dom"/>
</dbReference>
<feature type="transmembrane region" description="Helical" evidence="8">
    <location>
        <begin position="288"/>
        <end position="307"/>
    </location>
</feature>
<feature type="compositionally biased region" description="Basic and acidic residues" evidence="7">
    <location>
        <begin position="1846"/>
        <end position="1867"/>
    </location>
</feature>
<feature type="region of interest" description="Disordered" evidence="7">
    <location>
        <begin position="1410"/>
        <end position="1450"/>
    </location>
</feature>